<dbReference type="Proteomes" id="UP000234323">
    <property type="component" value="Unassembled WGS sequence"/>
</dbReference>
<protein>
    <submittedName>
        <fullName evidence="2">Uncharacterized protein</fullName>
    </submittedName>
</protein>
<proteinExistence type="predicted"/>
<dbReference type="VEuPathDB" id="FungiDB:RhiirA1_426943"/>
<gene>
    <name evidence="2" type="ORF">RhiirA4_453147</name>
</gene>
<reference evidence="2 3" key="1">
    <citation type="submission" date="2015-10" db="EMBL/GenBank/DDBJ databases">
        <title>Genome analyses suggest a sexual origin of heterokaryosis in a supposedly ancient asexual fungus.</title>
        <authorList>
            <person name="Ropars J."/>
            <person name="Sedzielewska K."/>
            <person name="Noel J."/>
            <person name="Charron P."/>
            <person name="Farinelli L."/>
            <person name="Marton T."/>
            <person name="Kruger M."/>
            <person name="Pelin A."/>
            <person name="Brachmann A."/>
            <person name="Corradi N."/>
        </authorList>
    </citation>
    <scope>NUCLEOTIDE SEQUENCE [LARGE SCALE GENOMIC DNA]</scope>
    <source>
        <strain evidence="2 3">A4</strain>
    </source>
</reference>
<keyword evidence="1" id="KW-1133">Transmembrane helix</keyword>
<keyword evidence="1" id="KW-0472">Membrane</keyword>
<evidence type="ECO:0000313" key="2">
    <source>
        <dbReference type="EMBL" id="PKY39870.1"/>
    </source>
</evidence>
<sequence length="251" mass="29190">MTFVPVIEAYSAIVDLDMTYSGYSNCRIWIEDSNHNRIAGDGKGDYHACDGSDGEFEEIDFPAQEYYVVAKVDLNLLIIKYNNFDSINIIQNEIIEQFEFRKECIDELIQNSSLNCRNKITKRKSNTNMRPQSFYLLTIFMFFYMTFVPVIEAYHASISLDMDSGGCRIWIEDSNHNRIAGDGKGDYYICDGSDGVTSYDIQFPDQEYYVVAKVHFSTRKQKVRGPFNENTCYFITGNIFKFHFDQYKCVY</sequence>
<dbReference type="VEuPathDB" id="FungiDB:RhiirFUN_014549"/>
<dbReference type="VEuPathDB" id="FungiDB:RhiirFUN_007243"/>
<dbReference type="VEuPathDB" id="FungiDB:RhiirA1_484218"/>
<keyword evidence="1" id="KW-0812">Transmembrane</keyword>
<dbReference type="AlphaFoldDB" id="A0A2I1FZS0"/>
<name>A0A2I1FZS0_9GLOM</name>
<dbReference type="VEuPathDB" id="FungiDB:FUN_005077"/>
<feature type="transmembrane region" description="Helical" evidence="1">
    <location>
        <begin position="133"/>
        <end position="151"/>
    </location>
</feature>
<evidence type="ECO:0000313" key="3">
    <source>
        <dbReference type="Proteomes" id="UP000234323"/>
    </source>
</evidence>
<organism evidence="2 3">
    <name type="scientific">Rhizophagus irregularis</name>
    <dbReference type="NCBI Taxonomy" id="588596"/>
    <lineage>
        <taxon>Eukaryota</taxon>
        <taxon>Fungi</taxon>
        <taxon>Fungi incertae sedis</taxon>
        <taxon>Mucoromycota</taxon>
        <taxon>Glomeromycotina</taxon>
        <taxon>Glomeromycetes</taxon>
        <taxon>Glomerales</taxon>
        <taxon>Glomeraceae</taxon>
        <taxon>Rhizophagus</taxon>
    </lineage>
</organism>
<dbReference type="VEuPathDB" id="FungiDB:FUN_012714"/>
<evidence type="ECO:0000256" key="1">
    <source>
        <dbReference type="SAM" id="Phobius"/>
    </source>
</evidence>
<dbReference type="EMBL" id="LLXI01000080">
    <property type="protein sequence ID" value="PKY39870.1"/>
    <property type="molecule type" value="Genomic_DNA"/>
</dbReference>
<accession>A0A2I1FZS0</accession>
<comment type="caution">
    <text evidence="2">The sequence shown here is derived from an EMBL/GenBank/DDBJ whole genome shotgun (WGS) entry which is preliminary data.</text>
</comment>
<keyword evidence="3" id="KW-1185">Reference proteome</keyword>